<dbReference type="Pfam" id="PF01053">
    <property type="entry name" value="Cys_Met_Meta_PP"/>
    <property type="match status" value="1"/>
</dbReference>
<evidence type="ECO:0000256" key="8">
    <source>
        <dbReference type="PIRSR" id="PIRSR001434-2"/>
    </source>
</evidence>
<dbReference type="InterPro" id="IPR000277">
    <property type="entry name" value="Cys/Met-Metab_PyrdxlP-dep_enz"/>
</dbReference>
<comment type="catalytic activity">
    <reaction evidence="7">
        <text>an S-substituted L-cysteine + H2O = a thiol + pyruvate + NH4(+)</text>
        <dbReference type="Rhea" id="RHEA:18121"/>
        <dbReference type="ChEBI" id="CHEBI:15361"/>
        <dbReference type="ChEBI" id="CHEBI:15377"/>
        <dbReference type="ChEBI" id="CHEBI:28938"/>
        <dbReference type="ChEBI" id="CHEBI:29256"/>
        <dbReference type="ChEBI" id="CHEBI:58717"/>
        <dbReference type="EC" id="4.4.1.13"/>
    </reaction>
</comment>
<evidence type="ECO:0000313" key="11">
    <source>
        <dbReference type="Proteomes" id="UP000275663"/>
    </source>
</evidence>
<keyword evidence="3 8" id="KW-0663">Pyridoxal phosphate</keyword>
<dbReference type="InterPro" id="IPR015421">
    <property type="entry name" value="PyrdxlP-dep_Trfase_major"/>
</dbReference>
<protein>
    <submittedName>
        <fullName evidence="10">Cystathionine beta-lyase</fullName>
        <ecNumber evidence="10">4.4.1.8</ecNumber>
    </submittedName>
</protein>
<comment type="catalytic activity">
    <reaction evidence="6">
        <text>L,L-cystathionine + H2O = L-homocysteine + pyruvate + NH4(+)</text>
        <dbReference type="Rhea" id="RHEA:13965"/>
        <dbReference type="ChEBI" id="CHEBI:15361"/>
        <dbReference type="ChEBI" id="CHEBI:15377"/>
        <dbReference type="ChEBI" id="CHEBI:28938"/>
        <dbReference type="ChEBI" id="CHEBI:58161"/>
        <dbReference type="ChEBI" id="CHEBI:58199"/>
    </reaction>
</comment>
<dbReference type="AlphaFoldDB" id="A0A3S9HH65"/>
<dbReference type="NCBIfam" id="TIGR01324">
    <property type="entry name" value="cysta_beta_ly_B"/>
    <property type="match status" value="1"/>
</dbReference>
<comment type="cofactor">
    <cofactor evidence="1 9">
        <name>pyridoxal 5'-phosphate</name>
        <dbReference type="ChEBI" id="CHEBI:597326"/>
    </cofactor>
</comment>
<gene>
    <name evidence="10" type="primary">metC</name>
    <name evidence="10" type="ORF">EJN92_04960</name>
</gene>
<evidence type="ECO:0000256" key="6">
    <source>
        <dbReference type="ARBA" id="ARBA00047517"/>
    </source>
</evidence>
<reference evidence="10 11" key="1">
    <citation type="journal article" date="2011" name="Int. J. Syst. Evol. Microbiol.">
        <title>Description of Undibacterium oligocarboniphilum sp. nov., isolated from purified water, and Undibacterium pigrum strain CCUG 49012 as the type strain of Undibacterium parvum sp. nov., and emended descriptions of the genus Undibacterium and the species Undibacterium pigrum.</title>
        <authorList>
            <person name="Eder W."/>
            <person name="Wanner G."/>
            <person name="Ludwig W."/>
            <person name="Busse H.J."/>
            <person name="Ziemke-Kageler F."/>
            <person name="Lang E."/>
        </authorList>
    </citation>
    <scope>NUCLEOTIDE SEQUENCE [LARGE SCALE GENOMIC DNA]</scope>
    <source>
        <strain evidence="10 11">DSM 23061</strain>
    </source>
</reference>
<dbReference type="FunFam" id="3.40.640.10:FF:000046">
    <property type="entry name" value="Cystathionine gamma-lyase"/>
    <property type="match status" value="1"/>
</dbReference>
<feature type="modified residue" description="N6-(pyridoxal phosphate)lysine" evidence="8">
    <location>
        <position position="208"/>
    </location>
</feature>
<dbReference type="GO" id="GO:0047804">
    <property type="term" value="F:cysteine-S-conjugate beta-lyase activity"/>
    <property type="evidence" value="ECO:0007669"/>
    <property type="project" value="UniProtKB-EC"/>
</dbReference>
<evidence type="ECO:0000256" key="3">
    <source>
        <dbReference type="ARBA" id="ARBA00022898"/>
    </source>
</evidence>
<keyword evidence="11" id="KW-1185">Reference proteome</keyword>
<evidence type="ECO:0000313" key="10">
    <source>
        <dbReference type="EMBL" id="AZP11408.1"/>
    </source>
</evidence>
<dbReference type="EC" id="4.4.1.8" evidence="10"/>
<evidence type="ECO:0000256" key="5">
    <source>
        <dbReference type="ARBA" id="ARBA00046315"/>
    </source>
</evidence>
<accession>A0A3S9HH65</accession>
<dbReference type="PROSITE" id="PS00868">
    <property type="entry name" value="CYS_MET_METAB_PP"/>
    <property type="match status" value="1"/>
</dbReference>
<dbReference type="RefSeq" id="WP_126126796.1">
    <property type="nucleotide sequence ID" value="NZ_CP034464.1"/>
</dbReference>
<keyword evidence="4 10" id="KW-0456">Lyase</keyword>
<dbReference type="InterPro" id="IPR015424">
    <property type="entry name" value="PyrdxlP-dep_Trfase"/>
</dbReference>
<dbReference type="OrthoDB" id="9805807at2"/>
<dbReference type="PIRSF" id="PIRSF001434">
    <property type="entry name" value="CGS"/>
    <property type="match status" value="1"/>
</dbReference>
<dbReference type="Gene3D" id="3.40.640.10">
    <property type="entry name" value="Type I PLP-dependent aspartate aminotransferase-like (Major domain)"/>
    <property type="match status" value="1"/>
</dbReference>
<dbReference type="GO" id="GO:0030170">
    <property type="term" value="F:pyridoxal phosphate binding"/>
    <property type="evidence" value="ECO:0007669"/>
    <property type="project" value="InterPro"/>
</dbReference>
<dbReference type="Gene3D" id="3.90.1150.10">
    <property type="entry name" value="Aspartate Aminotransferase, domain 1"/>
    <property type="match status" value="1"/>
</dbReference>
<organism evidence="10 11">
    <name type="scientific">Undibacterium parvum</name>
    <dbReference type="NCBI Taxonomy" id="401471"/>
    <lineage>
        <taxon>Bacteria</taxon>
        <taxon>Pseudomonadati</taxon>
        <taxon>Pseudomonadota</taxon>
        <taxon>Betaproteobacteria</taxon>
        <taxon>Burkholderiales</taxon>
        <taxon>Oxalobacteraceae</taxon>
        <taxon>Undibacterium</taxon>
    </lineage>
</organism>
<name>A0A3S9HH65_9BURK</name>
<dbReference type="InterPro" id="IPR006233">
    <property type="entry name" value="Cys_b_lyase_bac"/>
</dbReference>
<evidence type="ECO:0000256" key="7">
    <source>
        <dbReference type="ARBA" id="ARBA00047625"/>
    </source>
</evidence>
<dbReference type="Proteomes" id="UP000275663">
    <property type="component" value="Chromosome"/>
</dbReference>
<dbReference type="SUPFAM" id="SSF53383">
    <property type="entry name" value="PLP-dependent transferases"/>
    <property type="match status" value="1"/>
</dbReference>
<dbReference type="InterPro" id="IPR054542">
    <property type="entry name" value="Cys_met_metab_PP"/>
</dbReference>
<evidence type="ECO:0000256" key="9">
    <source>
        <dbReference type="RuleBase" id="RU362118"/>
    </source>
</evidence>
<dbReference type="InterPro" id="IPR015422">
    <property type="entry name" value="PyrdxlP-dep_Trfase_small"/>
</dbReference>
<dbReference type="KEGG" id="upv:EJN92_04960"/>
<evidence type="ECO:0000256" key="4">
    <source>
        <dbReference type="ARBA" id="ARBA00023239"/>
    </source>
</evidence>
<dbReference type="PANTHER" id="PTHR43500:SF1">
    <property type="entry name" value="CYSTATHIONINE BETA-LYASE-RELATED"/>
    <property type="match status" value="1"/>
</dbReference>
<comment type="pathway">
    <text evidence="5">Amino-acid biosynthesis; L-methionine biosynthesis via de novo pathway; L-homocysteine from L-cystathionine: step 1/1.</text>
</comment>
<evidence type="ECO:0000256" key="2">
    <source>
        <dbReference type="ARBA" id="ARBA00009077"/>
    </source>
</evidence>
<dbReference type="GO" id="GO:0019450">
    <property type="term" value="P:L-cysteine catabolic process to pyruvate"/>
    <property type="evidence" value="ECO:0007669"/>
    <property type="project" value="TreeGrafter"/>
</dbReference>
<sequence>MHKPTPQWQMDTLLTHAGRKGKAHSGPVNPPVIRASTMLFPNVAALNKASGTRGIYGRHGNETTHALEHALCAAEGAAACLLTPSGLSAITTTLLALLQPGDHLLMVDTTYDPTRLFCEGMLKQIGVSTTYYDPLIGAGISALMQPNTKVVFVESPGSLTFEVQDIPAIAKIAHAQGALVVSDSTWATPIGWSSFELGIDVSLHAATKYIVGHSDALMGIILTTAALAERLRCTYKQLGLTISGDDAALALRGLRTLSARLAMHRSSAHQIATWLKAQPEIAEVLYPPMEGSAGHAIWKRDFRPEYACGLMGAVFRADISEEQVAALIDRTELFGIGFSWGGFESLILPTAPRHCRSINAEHWQAPMMRLHVGLEGVQDLISDLECGFDVLRTMQVKQATMTMPINTTSHKTAA</sequence>
<proteinExistence type="inferred from homology"/>
<dbReference type="EMBL" id="CP034464">
    <property type="protein sequence ID" value="AZP11408.1"/>
    <property type="molecule type" value="Genomic_DNA"/>
</dbReference>
<dbReference type="GO" id="GO:0019346">
    <property type="term" value="P:transsulfuration"/>
    <property type="evidence" value="ECO:0007669"/>
    <property type="project" value="InterPro"/>
</dbReference>
<dbReference type="PANTHER" id="PTHR43500">
    <property type="entry name" value="CYSTATHIONINE BETA-LYASE-RELATED"/>
    <property type="match status" value="1"/>
</dbReference>
<comment type="similarity">
    <text evidence="2 9">Belongs to the trans-sulfuration enzymes family.</text>
</comment>
<evidence type="ECO:0000256" key="1">
    <source>
        <dbReference type="ARBA" id="ARBA00001933"/>
    </source>
</evidence>